<proteinExistence type="predicted"/>
<keyword evidence="4" id="KW-1185">Reference proteome</keyword>
<comment type="caution">
    <text evidence="3">The sequence shown here is derived from an EMBL/GenBank/DDBJ whole genome shotgun (WGS) entry which is preliminary data.</text>
</comment>
<evidence type="ECO:0008006" key="5">
    <source>
        <dbReference type="Google" id="ProtNLM"/>
    </source>
</evidence>
<keyword evidence="1" id="KW-1133">Transmembrane helix</keyword>
<keyword evidence="1" id="KW-0472">Membrane</keyword>
<accession>A0A931GG04</accession>
<evidence type="ECO:0000313" key="4">
    <source>
        <dbReference type="Proteomes" id="UP000625033"/>
    </source>
</evidence>
<dbReference type="Proteomes" id="UP000625033">
    <property type="component" value="Unassembled WGS sequence"/>
</dbReference>
<dbReference type="AlphaFoldDB" id="A0A931GG04"/>
<evidence type="ECO:0000313" key="3">
    <source>
        <dbReference type="EMBL" id="MBG6085878.1"/>
    </source>
</evidence>
<dbReference type="EMBL" id="JADOTZ010000001">
    <property type="protein sequence ID" value="MBG6085878.1"/>
    <property type="molecule type" value="Genomic_DNA"/>
</dbReference>
<feature type="transmembrane region" description="Helical" evidence="1">
    <location>
        <begin position="12"/>
        <end position="36"/>
    </location>
</feature>
<reference evidence="3" key="1">
    <citation type="submission" date="2020-11" db="EMBL/GenBank/DDBJ databases">
        <title>Sequencing the genomes of 1000 actinobacteria strains.</title>
        <authorList>
            <person name="Klenk H.-P."/>
        </authorList>
    </citation>
    <scope>NUCLEOTIDE SEQUENCE</scope>
    <source>
        <strain evidence="3">DSM 26152</strain>
    </source>
</reference>
<evidence type="ECO:0000256" key="1">
    <source>
        <dbReference type="SAM" id="Phobius"/>
    </source>
</evidence>
<dbReference type="RefSeq" id="WP_196836944.1">
    <property type="nucleotide sequence ID" value="NZ_JADOTZ010000001.1"/>
</dbReference>
<sequence length="99" mass="10460">METTQQQHPWRAVVRTIFAAVVALAALAPAIFTAITMQSPEVATGAAAGVLAVAGAITRVLALPGVETFLRRYLPFLAAGKETNVLPPTDDEYASSDRH</sequence>
<name>A0A931GG04_9MICC</name>
<feature type="transmembrane region" description="Helical" evidence="1">
    <location>
        <begin position="42"/>
        <end position="62"/>
    </location>
</feature>
<dbReference type="EMBL" id="JADOTZ010000001">
    <property type="protein sequence ID" value="MBG6085800.1"/>
    <property type="molecule type" value="Genomic_DNA"/>
</dbReference>
<organism evidence="3 4">
    <name type="scientific">Zhihengliuella flava</name>
    <dbReference type="NCBI Taxonomy" id="1285193"/>
    <lineage>
        <taxon>Bacteria</taxon>
        <taxon>Bacillati</taxon>
        <taxon>Actinomycetota</taxon>
        <taxon>Actinomycetes</taxon>
        <taxon>Micrococcales</taxon>
        <taxon>Micrococcaceae</taxon>
        <taxon>Zhihengliuella</taxon>
    </lineage>
</organism>
<protein>
    <recommendedName>
        <fullName evidence="5">Holin</fullName>
    </recommendedName>
</protein>
<keyword evidence="1" id="KW-0812">Transmembrane</keyword>
<gene>
    <name evidence="2" type="ORF">IW252_002567</name>
    <name evidence="3" type="ORF">IW252_002645</name>
</gene>
<evidence type="ECO:0000313" key="2">
    <source>
        <dbReference type="EMBL" id="MBG6085800.1"/>
    </source>
</evidence>